<protein>
    <submittedName>
        <fullName evidence="1">Uncharacterized protein</fullName>
    </submittedName>
</protein>
<evidence type="ECO:0000313" key="1">
    <source>
        <dbReference type="EMBL" id="UUC44469.1"/>
    </source>
</evidence>
<reference evidence="1" key="1">
    <citation type="submission" date="2022-07" db="EMBL/GenBank/DDBJ databases">
        <title>Isolation, identification, and degradation of a PFOSA degrading strain from sewage treatment plant.</title>
        <authorList>
            <person name="Zhang L."/>
            <person name="Huo Y."/>
        </authorList>
    </citation>
    <scope>NUCLEOTIDE SEQUENCE</scope>
    <source>
        <strain evidence="1">C1</strain>
    </source>
</reference>
<keyword evidence="2" id="KW-1185">Reference proteome</keyword>
<accession>A0ABY5INZ2</accession>
<proteinExistence type="predicted"/>
<organism evidence="1 2">
    <name type="scientific">Flavobacterium cerinum</name>
    <dbReference type="NCBI Taxonomy" id="2502784"/>
    <lineage>
        <taxon>Bacteria</taxon>
        <taxon>Pseudomonadati</taxon>
        <taxon>Bacteroidota</taxon>
        <taxon>Flavobacteriia</taxon>
        <taxon>Flavobacteriales</taxon>
        <taxon>Flavobacteriaceae</taxon>
        <taxon>Flavobacterium</taxon>
    </lineage>
</organism>
<dbReference type="EMBL" id="CP101751">
    <property type="protein sequence ID" value="UUC44469.1"/>
    <property type="molecule type" value="Genomic_DNA"/>
</dbReference>
<dbReference type="Proteomes" id="UP001059844">
    <property type="component" value="Chromosome"/>
</dbReference>
<name>A0ABY5INZ2_9FLAO</name>
<gene>
    <name evidence="1" type="ORF">NOX80_12605</name>
</gene>
<sequence length="90" mass="11007">MEKKQLFHIIWTAYNEYPVWDKNGNWQKLTATYTELQKQHINYHLYKELQPEYLNKSPRQERFLLDEKAILQLKSDIEHLCKTNGDRIIN</sequence>
<evidence type="ECO:0000313" key="2">
    <source>
        <dbReference type="Proteomes" id="UP001059844"/>
    </source>
</evidence>
<dbReference type="RefSeq" id="WP_256550145.1">
    <property type="nucleotide sequence ID" value="NZ_CP101751.1"/>
</dbReference>